<evidence type="ECO:0000313" key="3">
    <source>
        <dbReference type="Proteomes" id="UP000027432"/>
    </source>
</evidence>
<feature type="chain" id="PRO_5012587853" evidence="1">
    <location>
        <begin position="16"/>
        <end position="164"/>
    </location>
</feature>
<dbReference type="eggNOG" id="COG3040">
    <property type="taxonomic scope" value="Bacteria"/>
</dbReference>
<evidence type="ECO:0000313" key="2">
    <source>
        <dbReference type="EMBL" id="KEO52869.1"/>
    </source>
</evidence>
<proteinExistence type="predicted"/>
<dbReference type="OrthoDB" id="594739at2"/>
<protein>
    <submittedName>
        <fullName evidence="2">Uncharacterized protein</fullName>
    </submittedName>
</protein>
<dbReference type="RefSeq" id="WP_051692486.1">
    <property type="nucleotide sequence ID" value="NZ_AUND01000023.1"/>
</dbReference>
<dbReference type="Gene3D" id="2.40.128.20">
    <property type="match status" value="1"/>
</dbReference>
<sequence>MRAVIAGLIATLALAACVPEKTVPLRDPKGLISSAALFDPARFAGQWHVVQSGVSGCSGAQNWAWDGQAAYEVKGADCTGATAQLEDRIVLTGPGGRMIGRASFGGEPIWVLWVDYDYRIAALGTPSGSWGVILSRQTPARPDLLKAAREVLDFNGYDLARMRP</sequence>
<comment type="caution">
    <text evidence="2">The sequence shown here is derived from an EMBL/GenBank/DDBJ whole genome shotgun (WGS) entry which is preliminary data.</text>
</comment>
<gene>
    <name evidence="2" type="ORF">TP2_07980</name>
</gene>
<organism evidence="2 3">
    <name type="scientific">Thioclava pacifica DSM 10166</name>
    <dbReference type="NCBI Taxonomy" id="1353537"/>
    <lineage>
        <taxon>Bacteria</taxon>
        <taxon>Pseudomonadati</taxon>
        <taxon>Pseudomonadota</taxon>
        <taxon>Alphaproteobacteria</taxon>
        <taxon>Rhodobacterales</taxon>
        <taxon>Paracoccaceae</taxon>
        <taxon>Thioclava</taxon>
    </lineage>
</organism>
<dbReference type="EMBL" id="AUND01000023">
    <property type="protein sequence ID" value="KEO52869.1"/>
    <property type="molecule type" value="Genomic_DNA"/>
</dbReference>
<name>A0A074J8H0_9RHOB</name>
<reference evidence="2 3" key="1">
    <citation type="submission" date="2013-07" db="EMBL/GenBank/DDBJ databases">
        <title>Thioclava pacifica DSM 10166 Genome Sequencing.</title>
        <authorList>
            <person name="Lai Q."/>
            <person name="Shao Z."/>
        </authorList>
    </citation>
    <scope>NUCLEOTIDE SEQUENCE [LARGE SCALE GENOMIC DNA]</scope>
    <source>
        <strain evidence="2 3">DSM 10166</strain>
    </source>
</reference>
<evidence type="ECO:0000256" key="1">
    <source>
        <dbReference type="SAM" id="SignalP"/>
    </source>
</evidence>
<dbReference type="AlphaFoldDB" id="A0A074J8H0"/>
<dbReference type="SUPFAM" id="SSF50814">
    <property type="entry name" value="Lipocalins"/>
    <property type="match status" value="1"/>
</dbReference>
<keyword evidence="3" id="KW-1185">Reference proteome</keyword>
<dbReference type="Proteomes" id="UP000027432">
    <property type="component" value="Unassembled WGS sequence"/>
</dbReference>
<dbReference type="InterPro" id="IPR012674">
    <property type="entry name" value="Calycin"/>
</dbReference>
<dbReference type="PROSITE" id="PS51257">
    <property type="entry name" value="PROKAR_LIPOPROTEIN"/>
    <property type="match status" value="1"/>
</dbReference>
<feature type="signal peptide" evidence="1">
    <location>
        <begin position="1"/>
        <end position="15"/>
    </location>
</feature>
<accession>A0A074J8H0</accession>
<keyword evidence="1" id="KW-0732">Signal</keyword>
<dbReference type="STRING" id="1353537.TP2_07980"/>